<feature type="non-terminal residue" evidence="2">
    <location>
        <position position="1"/>
    </location>
</feature>
<dbReference type="OrthoDB" id="433204at2759"/>
<dbReference type="EMBL" id="CAJNJA010029233">
    <property type="protein sequence ID" value="CAE7622209.1"/>
    <property type="molecule type" value="Genomic_DNA"/>
</dbReference>
<sequence>AIREILLASDTNRLVAELTFVRINDLAAPPENVNFLMYLEPFVGFLILANGILIGLQTDPTFEDWPHWVYVEMVFNFFLVLEVMLRLCSLNRLLGSCFQSSNSRAYGAAHQDCSRVLCAIGYPVVDMAEMD</sequence>
<gene>
    <name evidence="2" type="ORF">SNEC2469_LOCUS17601</name>
</gene>
<feature type="transmembrane region" description="Helical" evidence="1">
    <location>
        <begin position="68"/>
        <end position="85"/>
    </location>
</feature>
<name>A0A812VGT9_9DINO</name>
<evidence type="ECO:0000313" key="2">
    <source>
        <dbReference type="EMBL" id="CAE7622209.1"/>
    </source>
</evidence>
<dbReference type="AlphaFoldDB" id="A0A812VGT9"/>
<comment type="caution">
    <text evidence="2">The sequence shown here is derived from an EMBL/GenBank/DDBJ whole genome shotgun (WGS) entry which is preliminary data.</text>
</comment>
<dbReference type="Proteomes" id="UP000601435">
    <property type="component" value="Unassembled WGS sequence"/>
</dbReference>
<evidence type="ECO:0000256" key="1">
    <source>
        <dbReference type="SAM" id="Phobius"/>
    </source>
</evidence>
<keyword evidence="1" id="KW-0812">Transmembrane</keyword>
<keyword evidence="1" id="KW-0472">Membrane</keyword>
<feature type="non-terminal residue" evidence="2">
    <location>
        <position position="131"/>
    </location>
</feature>
<proteinExistence type="predicted"/>
<keyword evidence="1" id="KW-1133">Transmembrane helix</keyword>
<keyword evidence="3" id="KW-1185">Reference proteome</keyword>
<evidence type="ECO:0008006" key="4">
    <source>
        <dbReference type="Google" id="ProtNLM"/>
    </source>
</evidence>
<feature type="transmembrane region" description="Helical" evidence="1">
    <location>
        <begin position="35"/>
        <end position="56"/>
    </location>
</feature>
<organism evidence="2 3">
    <name type="scientific">Symbiodinium necroappetens</name>
    <dbReference type="NCBI Taxonomy" id="1628268"/>
    <lineage>
        <taxon>Eukaryota</taxon>
        <taxon>Sar</taxon>
        <taxon>Alveolata</taxon>
        <taxon>Dinophyceae</taxon>
        <taxon>Suessiales</taxon>
        <taxon>Symbiodiniaceae</taxon>
        <taxon>Symbiodinium</taxon>
    </lineage>
</organism>
<accession>A0A812VGT9</accession>
<protein>
    <recommendedName>
        <fullName evidence="4">Ion transport domain-containing protein</fullName>
    </recommendedName>
</protein>
<reference evidence="2" key="1">
    <citation type="submission" date="2021-02" db="EMBL/GenBank/DDBJ databases">
        <authorList>
            <person name="Dougan E. K."/>
            <person name="Rhodes N."/>
            <person name="Thang M."/>
            <person name="Chan C."/>
        </authorList>
    </citation>
    <scope>NUCLEOTIDE SEQUENCE</scope>
</reference>
<evidence type="ECO:0000313" key="3">
    <source>
        <dbReference type="Proteomes" id="UP000601435"/>
    </source>
</evidence>